<name>A0AAD7WC62_9TELE</name>
<feature type="coiled-coil region" evidence="1">
    <location>
        <begin position="634"/>
        <end position="682"/>
    </location>
</feature>
<evidence type="ECO:0000256" key="2">
    <source>
        <dbReference type="SAM" id="MobiDB-lite"/>
    </source>
</evidence>
<evidence type="ECO:0000256" key="1">
    <source>
        <dbReference type="SAM" id="Coils"/>
    </source>
</evidence>
<feature type="compositionally biased region" description="Polar residues" evidence="2">
    <location>
        <begin position="423"/>
        <end position="445"/>
    </location>
</feature>
<feature type="compositionally biased region" description="Basic and acidic residues" evidence="2">
    <location>
        <begin position="386"/>
        <end position="399"/>
    </location>
</feature>
<dbReference type="GO" id="GO:0005884">
    <property type="term" value="C:actin filament"/>
    <property type="evidence" value="ECO:0007669"/>
    <property type="project" value="InterPro"/>
</dbReference>
<feature type="compositionally biased region" description="Polar residues" evidence="2">
    <location>
        <begin position="724"/>
        <end position="733"/>
    </location>
</feature>
<keyword evidence="1" id="KW-0175">Coiled coil</keyword>
<dbReference type="EMBL" id="JAINUG010000153">
    <property type="protein sequence ID" value="KAJ8391751.1"/>
    <property type="molecule type" value="Genomic_DNA"/>
</dbReference>
<evidence type="ECO:0000313" key="4">
    <source>
        <dbReference type="Proteomes" id="UP001221898"/>
    </source>
</evidence>
<reference evidence="3" key="1">
    <citation type="journal article" date="2023" name="Science">
        <title>Genome structures resolve the early diversification of teleost fishes.</title>
        <authorList>
            <person name="Parey E."/>
            <person name="Louis A."/>
            <person name="Montfort J."/>
            <person name="Bouchez O."/>
            <person name="Roques C."/>
            <person name="Iampietro C."/>
            <person name="Lluch J."/>
            <person name="Castinel A."/>
            <person name="Donnadieu C."/>
            <person name="Desvignes T."/>
            <person name="Floi Bucao C."/>
            <person name="Jouanno E."/>
            <person name="Wen M."/>
            <person name="Mejri S."/>
            <person name="Dirks R."/>
            <person name="Jansen H."/>
            <person name="Henkel C."/>
            <person name="Chen W.J."/>
            <person name="Zahm M."/>
            <person name="Cabau C."/>
            <person name="Klopp C."/>
            <person name="Thompson A.W."/>
            <person name="Robinson-Rechavi M."/>
            <person name="Braasch I."/>
            <person name="Lecointre G."/>
            <person name="Bobe J."/>
            <person name="Postlethwait J.H."/>
            <person name="Berthelot C."/>
            <person name="Roest Crollius H."/>
            <person name="Guiguen Y."/>
        </authorList>
    </citation>
    <scope>NUCLEOTIDE SEQUENCE</scope>
    <source>
        <strain evidence="3">NC1722</strain>
    </source>
</reference>
<dbReference type="InterPro" id="IPR001265">
    <property type="entry name" value="Formin_Cappuccino_subfam"/>
</dbReference>
<dbReference type="PRINTS" id="PR00828">
    <property type="entry name" value="FORMIN"/>
</dbReference>
<feature type="region of interest" description="Disordered" evidence="2">
    <location>
        <begin position="216"/>
        <end position="358"/>
    </location>
</feature>
<feature type="compositionally biased region" description="Gly residues" evidence="2">
    <location>
        <begin position="135"/>
        <end position="147"/>
    </location>
</feature>
<feature type="compositionally biased region" description="Polar residues" evidence="2">
    <location>
        <begin position="302"/>
        <end position="313"/>
    </location>
</feature>
<feature type="region of interest" description="Disordered" evidence="2">
    <location>
        <begin position="79"/>
        <end position="201"/>
    </location>
</feature>
<dbReference type="GO" id="GO:0008017">
    <property type="term" value="F:microtubule binding"/>
    <property type="evidence" value="ECO:0007669"/>
    <property type="project" value="InterPro"/>
</dbReference>
<comment type="caution">
    <text evidence="3">The sequence shown here is derived from an EMBL/GenBank/DDBJ whole genome shotgun (WGS) entry which is preliminary data.</text>
</comment>
<feature type="compositionally biased region" description="Acidic residues" evidence="2">
    <location>
        <begin position="343"/>
        <end position="353"/>
    </location>
</feature>
<feature type="region of interest" description="Disordered" evidence="2">
    <location>
        <begin position="715"/>
        <end position="757"/>
    </location>
</feature>
<keyword evidence="4" id="KW-1185">Reference proteome</keyword>
<evidence type="ECO:0000313" key="3">
    <source>
        <dbReference type="EMBL" id="KAJ8391751.1"/>
    </source>
</evidence>
<organism evidence="3 4">
    <name type="scientific">Aldrovandia affinis</name>
    <dbReference type="NCBI Taxonomy" id="143900"/>
    <lineage>
        <taxon>Eukaryota</taxon>
        <taxon>Metazoa</taxon>
        <taxon>Chordata</taxon>
        <taxon>Craniata</taxon>
        <taxon>Vertebrata</taxon>
        <taxon>Euteleostomi</taxon>
        <taxon>Actinopterygii</taxon>
        <taxon>Neopterygii</taxon>
        <taxon>Teleostei</taxon>
        <taxon>Notacanthiformes</taxon>
        <taxon>Halosauridae</taxon>
        <taxon>Aldrovandia</taxon>
    </lineage>
</organism>
<dbReference type="GO" id="GO:0045010">
    <property type="term" value="P:actin nucleation"/>
    <property type="evidence" value="ECO:0007669"/>
    <property type="project" value="InterPro"/>
</dbReference>
<gene>
    <name evidence="3" type="ORF">AAFF_G00085230</name>
</gene>
<dbReference type="Proteomes" id="UP001221898">
    <property type="component" value="Unassembled WGS sequence"/>
</dbReference>
<proteinExistence type="predicted"/>
<accession>A0AAD7WC62</accession>
<protein>
    <submittedName>
        <fullName evidence="3">Uncharacterized protein</fullName>
    </submittedName>
</protein>
<feature type="compositionally biased region" description="Polar residues" evidence="2">
    <location>
        <begin position="181"/>
        <end position="201"/>
    </location>
</feature>
<feature type="compositionally biased region" description="Low complexity" evidence="2">
    <location>
        <begin position="216"/>
        <end position="229"/>
    </location>
</feature>
<dbReference type="AlphaFoldDB" id="A0AAD7WC62"/>
<sequence>MQAIQTVETQVPVLKEISFRTLFTWKRKGSEANLGRLGQLQYPQTPAEGANVRVRPCSASNPLNRATEPADVGEGEWALASSAPRQSQWGLGSREARRARARSVQEQGCPIAEGVRLLGTMGNKDGKQRRASSGAGDGGGGHGGRPGGSHPAPSDRHYRHQCLRGRAGAAESGRLTEDSRQSTTDTQEGHGTSSGSDTDIYSFHSTVEREDLLYDGQQAPGPQQAVGVVETSGATRDRPPTADVKSNPPDFESVAVLDVISERENGVAAGPGSPPGGAEREDESDPAASSLKEEEEPGRHGSSWTRQLSSGDSLHSPVGETNGRPESPGSVRDFADSTASFESAEEPEEEEEKSGDLRLNAPVVVTTWGSNRLARILPWALRLPSSERAHQRPPEEKRKSSIFFSRLVPESTGAPGGGRRKSSLTTTRQLRQSVEGGQQGARQRSCSVAGLLTPYADWREELSKLGPGAAGSKGHPEDRLQWGSRVLGARRRSSYCSPQDVFTGRTLLEKLIKPLEGDVCEEAEKLCSRLLAIGLLLPFSDCLREQDGDTATQDGDADTEDGDTSMEITPKFEEEQLYTWVTVGQPPHPFESFEGRVQGRFHSLWPPPKPGEEGRRGLRYTEAEHQAIVLGLKKQQKEEELQRQEESASKAVKLKEEHTSMIQRLERTVEDLKRKVAELEKHRPLLGKDGITQAQERGSGEAALEDVGLQAERRSAVGRGEAKSVQTSPQEESATFKVPLLDGMSSPPRGGPGDTSVSLVWENIEEPSVDFEEFVELFSKTAVKEKKKPLSDTITKSKTKQQYSMRPFWNRLRRERRLTSAAAADERH</sequence>
<feature type="region of interest" description="Disordered" evidence="2">
    <location>
        <begin position="386"/>
        <end position="445"/>
    </location>
</feature>